<dbReference type="InterPro" id="IPR042099">
    <property type="entry name" value="ANL_N_sf"/>
</dbReference>
<dbReference type="Gene3D" id="3.40.50.12780">
    <property type="entry name" value="N-terminal domain of ligase-like"/>
    <property type="match status" value="1"/>
</dbReference>
<dbReference type="AlphaFoldDB" id="A0A9X2B333"/>
<comment type="caution">
    <text evidence="1">The sequence shown here is derived from an EMBL/GenBank/DDBJ whole genome shotgun (WGS) entry which is preliminary data.</text>
</comment>
<evidence type="ECO:0000313" key="2">
    <source>
        <dbReference type="Proteomes" id="UP001139347"/>
    </source>
</evidence>
<accession>A0A9X2B333</accession>
<gene>
    <name evidence="1" type="ORF">MUG84_12365</name>
</gene>
<organism evidence="1 2">
    <name type="scientific">Paenibacillus mangrovi</name>
    <dbReference type="NCBI Taxonomy" id="2931978"/>
    <lineage>
        <taxon>Bacteria</taxon>
        <taxon>Bacillati</taxon>
        <taxon>Bacillota</taxon>
        <taxon>Bacilli</taxon>
        <taxon>Bacillales</taxon>
        <taxon>Paenibacillaceae</taxon>
        <taxon>Paenibacillus</taxon>
    </lineage>
</organism>
<dbReference type="PANTHER" id="PTHR36932">
    <property type="entry name" value="CAPSULAR POLYSACCHARIDE BIOSYNTHESIS PROTEIN"/>
    <property type="match status" value="1"/>
</dbReference>
<reference evidence="1" key="1">
    <citation type="submission" date="2022-04" db="EMBL/GenBank/DDBJ databases">
        <title>Paenibacillus mangrovi sp. nov., a novel endophytic bacterium isolated from bark of Kandelia candel.</title>
        <authorList>
            <person name="Tuo L."/>
        </authorList>
    </citation>
    <scope>NUCLEOTIDE SEQUENCE</scope>
    <source>
        <strain evidence="1">KQZ6P-2</strain>
    </source>
</reference>
<protein>
    <recommendedName>
        <fullName evidence="3">CoF synthetase</fullName>
    </recommendedName>
</protein>
<dbReference type="RefSeq" id="WP_244725318.1">
    <property type="nucleotide sequence ID" value="NZ_JALIRP010000004.1"/>
</dbReference>
<dbReference type="PANTHER" id="PTHR36932:SF1">
    <property type="entry name" value="CAPSULAR POLYSACCHARIDE BIOSYNTHESIS PROTEIN"/>
    <property type="match status" value="1"/>
</dbReference>
<keyword evidence="2" id="KW-1185">Reference proteome</keyword>
<name>A0A9X2B333_9BACL</name>
<dbReference type="InterPro" id="IPR053158">
    <property type="entry name" value="CapK_Type1_Caps_Biosynth"/>
</dbReference>
<dbReference type="Proteomes" id="UP001139347">
    <property type="component" value="Unassembled WGS sequence"/>
</dbReference>
<dbReference type="EMBL" id="JALIRP010000004">
    <property type="protein sequence ID" value="MCJ8012525.1"/>
    <property type="molecule type" value="Genomic_DNA"/>
</dbReference>
<dbReference type="SUPFAM" id="SSF56801">
    <property type="entry name" value="Acetyl-CoA synthetase-like"/>
    <property type="match status" value="1"/>
</dbReference>
<evidence type="ECO:0000313" key="1">
    <source>
        <dbReference type="EMBL" id="MCJ8012525.1"/>
    </source>
</evidence>
<evidence type="ECO:0008006" key="3">
    <source>
        <dbReference type="Google" id="ProtNLM"/>
    </source>
</evidence>
<sequence length="456" mass="51560">MKKSILWLLSDTRKAAEEGTPAIMQRQNNRLAEIVEFARTNSRYYYELYKDLPDQIEDIRLLPVTSKKKLMPSFNDWVTDKNVTLEDVRNFVNNPDMIGELFLGKYTVATTSGTTGHRGIFLVDDHALSVNLVLTLRALGNWLGIGDFIKYLIHGGRMAVVAAEGHFLVSSGINRFRKKSMMLGSAMKLFSVHTPIPELVAQLNHFQPSIVIGYGSVISILASEQAEGRLRIKPILVEPAGESLPKKEYERISKLFNTKVRDLYGATECPFLSVDCKCGWYHVNSDWVIVEPVDTNYKPVQPGEQSHTVLLTNLANRVQPILRYDLGDSIMVRPDPCPCGNPHPAIRVEGRSADILIFLTEDGEEVAIPPLVIATLVDRTAGIRFFQIVQTTSTNLRVRLLTMNNDDSDFVWDQMETEIRNILNQYKLNHITIERAEEPPEQALGGKYRRIIPLKR</sequence>
<proteinExistence type="predicted"/>